<dbReference type="PROSITE" id="PS01124">
    <property type="entry name" value="HTH_ARAC_FAMILY_2"/>
    <property type="match status" value="1"/>
</dbReference>
<dbReference type="InterPro" id="IPR018060">
    <property type="entry name" value="HTH_AraC"/>
</dbReference>
<dbReference type="PANTHER" id="PTHR47893">
    <property type="entry name" value="REGULATORY PROTEIN PCHR"/>
    <property type="match status" value="1"/>
</dbReference>
<keyword evidence="6" id="KW-1185">Reference proteome</keyword>
<dbReference type="Proteomes" id="UP000270678">
    <property type="component" value="Chromosome"/>
</dbReference>
<dbReference type="SUPFAM" id="SSF51215">
    <property type="entry name" value="Regulatory protein AraC"/>
    <property type="match status" value="1"/>
</dbReference>
<dbReference type="InterPro" id="IPR053142">
    <property type="entry name" value="PchR_regulatory_protein"/>
</dbReference>
<dbReference type="Gene3D" id="1.10.10.60">
    <property type="entry name" value="Homeodomain-like"/>
    <property type="match status" value="2"/>
</dbReference>
<proteinExistence type="predicted"/>
<dbReference type="KEGG" id="plut:EI981_12050"/>
<dbReference type="InterPro" id="IPR009057">
    <property type="entry name" value="Homeodomain-like_sf"/>
</dbReference>
<accession>A0A3S9UXT3</accession>
<dbReference type="EMBL" id="CP034346">
    <property type="protein sequence ID" value="AZS15124.1"/>
    <property type="molecule type" value="Genomic_DNA"/>
</dbReference>
<organism evidence="5 6">
    <name type="scientific">Paenibacillus lutimineralis</name>
    <dbReference type="NCBI Taxonomy" id="2707005"/>
    <lineage>
        <taxon>Bacteria</taxon>
        <taxon>Bacillati</taxon>
        <taxon>Bacillota</taxon>
        <taxon>Bacilli</taxon>
        <taxon>Bacillales</taxon>
        <taxon>Paenibacillaceae</taxon>
        <taxon>Paenibacillus</taxon>
    </lineage>
</organism>
<dbReference type="InterPro" id="IPR003313">
    <property type="entry name" value="AraC-bd"/>
</dbReference>
<evidence type="ECO:0000313" key="6">
    <source>
        <dbReference type="Proteomes" id="UP000270678"/>
    </source>
</evidence>
<dbReference type="SMART" id="SM00342">
    <property type="entry name" value="HTH_ARAC"/>
    <property type="match status" value="1"/>
</dbReference>
<evidence type="ECO:0000256" key="3">
    <source>
        <dbReference type="ARBA" id="ARBA00023163"/>
    </source>
</evidence>
<evidence type="ECO:0000313" key="5">
    <source>
        <dbReference type="EMBL" id="AZS15124.1"/>
    </source>
</evidence>
<dbReference type="RefSeq" id="WP_126998430.1">
    <property type="nucleotide sequence ID" value="NZ_CP034346.1"/>
</dbReference>
<evidence type="ECO:0000256" key="1">
    <source>
        <dbReference type="ARBA" id="ARBA00023015"/>
    </source>
</evidence>
<evidence type="ECO:0000256" key="2">
    <source>
        <dbReference type="ARBA" id="ARBA00023125"/>
    </source>
</evidence>
<dbReference type="GO" id="GO:0003700">
    <property type="term" value="F:DNA-binding transcription factor activity"/>
    <property type="evidence" value="ECO:0007669"/>
    <property type="project" value="InterPro"/>
</dbReference>
<dbReference type="OrthoDB" id="9782503at2"/>
<keyword evidence="3" id="KW-0804">Transcription</keyword>
<dbReference type="PANTHER" id="PTHR47893:SF1">
    <property type="entry name" value="REGULATORY PROTEIN PCHR"/>
    <property type="match status" value="1"/>
</dbReference>
<dbReference type="Pfam" id="PF02311">
    <property type="entry name" value="AraC_binding"/>
    <property type="match status" value="1"/>
</dbReference>
<dbReference type="AlphaFoldDB" id="A0A3S9UXT3"/>
<keyword evidence="1" id="KW-0805">Transcription regulation</keyword>
<keyword evidence="2" id="KW-0238">DNA-binding</keyword>
<dbReference type="GO" id="GO:0043565">
    <property type="term" value="F:sequence-specific DNA binding"/>
    <property type="evidence" value="ECO:0007669"/>
    <property type="project" value="InterPro"/>
</dbReference>
<protein>
    <submittedName>
        <fullName evidence="5">AraC family transcriptional regulator</fullName>
    </submittedName>
</protein>
<name>A0A3S9UXT3_9BACL</name>
<reference evidence="6" key="1">
    <citation type="submission" date="2018-12" db="EMBL/GenBank/DDBJ databases">
        <title>Complete genome sequence of Paenibacillus sp. MBLB1234.</title>
        <authorList>
            <person name="Nam Y.-D."/>
            <person name="Kang J."/>
            <person name="Chung W.-H."/>
            <person name="Park Y.S."/>
        </authorList>
    </citation>
    <scope>NUCLEOTIDE SEQUENCE [LARGE SCALE GENOMIC DNA]</scope>
    <source>
        <strain evidence="6">MBLB1234</strain>
    </source>
</reference>
<feature type="domain" description="HTH araC/xylS-type" evidence="4">
    <location>
        <begin position="221"/>
        <end position="319"/>
    </location>
</feature>
<sequence length="329" mass="37740">MKNTDFHLNFNLFFDGLGLQRQYTDRSEPMELSSLMGTGRVQRYVPRHDMNIVVSEMTFQREVDISLNTGMPMIELHYCSQGTRQFSADGEEYHFAPGMISLQLIRETKVRFEFEEEQPYQMLGIGIPVSTFHHFLEGADGSRLVDFNKLLGQRNYRVFQERIDPASSMTIMRLIQALQQKGISNLELECSVLELLSSSFQSLLIERKTSNLSNSDIDKIKRAREIILEWMADPPTLIELSRMIGLNDYKLKVGFKEMYGTTVFGYLREKRLEKALLLLQEGNMNVYETSLAVGYSNPSHFAQAFRVKYGVTPGSLARRSSIQLPNSLS</sequence>
<gene>
    <name evidence="5" type="ORF">EI981_12050</name>
</gene>
<evidence type="ECO:0000259" key="4">
    <source>
        <dbReference type="PROSITE" id="PS01124"/>
    </source>
</evidence>
<dbReference type="InterPro" id="IPR037923">
    <property type="entry name" value="HTH-like"/>
</dbReference>
<dbReference type="SUPFAM" id="SSF46689">
    <property type="entry name" value="Homeodomain-like"/>
    <property type="match status" value="2"/>
</dbReference>
<dbReference type="Pfam" id="PF12833">
    <property type="entry name" value="HTH_18"/>
    <property type="match status" value="1"/>
</dbReference>